<evidence type="ECO:0000313" key="1">
    <source>
        <dbReference type="EMBL" id="SVE38972.1"/>
    </source>
</evidence>
<accession>A0A383D3A9</accession>
<organism evidence="1">
    <name type="scientific">marine metagenome</name>
    <dbReference type="NCBI Taxonomy" id="408172"/>
    <lineage>
        <taxon>unclassified sequences</taxon>
        <taxon>metagenomes</taxon>
        <taxon>ecological metagenomes</taxon>
    </lineage>
</organism>
<feature type="non-terminal residue" evidence="1">
    <location>
        <position position="1"/>
    </location>
</feature>
<sequence length="237" mass="23896">GGDCDGGGTTTTTTGGGNCDEVIWSTTMTYDWYCTGSPGSAALNLCANGTADLEGYAGTWGAPGGDLSLADGLCPGATIGNDLYFAFDNYATLYTWDTEGDDIYTPGSGYHDDQGYNGADNADGLTCVNGGDCSGGGTTTSGTTSGGCPDGYVDDCSGDGDCCPESWIGDGFEDCEDQAWGCDLTCYDNDGGDCGGGTTTSGTTTTTSGGPCPDGYVEDCVDDDCCPESWIGDGFED</sequence>
<reference evidence="1" key="1">
    <citation type="submission" date="2018-05" db="EMBL/GenBank/DDBJ databases">
        <authorList>
            <person name="Lanie J.A."/>
            <person name="Ng W.-L."/>
            <person name="Kazmierczak K.M."/>
            <person name="Andrzejewski T.M."/>
            <person name="Davidsen T.M."/>
            <person name="Wayne K.J."/>
            <person name="Tettelin H."/>
            <person name="Glass J.I."/>
            <person name="Rusch D."/>
            <person name="Podicherti R."/>
            <person name="Tsui H.-C.T."/>
            <person name="Winkler M.E."/>
        </authorList>
    </citation>
    <scope>NUCLEOTIDE SEQUENCE</scope>
</reference>
<dbReference type="EMBL" id="UINC01213963">
    <property type="protein sequence ID" value="SVE38972.1"/>
    <property type="molecule type" value="Genomic_DNA"/>
</dbReference>
<protein>
    <submittedName>
        <fullName evidence="1">Uncharacterized protein</fullName>
    </submittedName>
</protein>
<dbReference type="AlphaFoldDB" id="A0A383D3A9"/>
<gene>
    <name evidence="1" type="ORF">METZ01_LOCUS491826</name>
</gene>
<name>A0A383D3A9_9ZZZZ</name>
<feature type="non-terminal residue" evidence="1">
    <location>
        <position position="237"/>
    </location>
</feature>
<proteinExistence type="predicted"/>